<feature type="domain" description="Cyclic di-GMP receptor atypical PilZ" evidence="1">
    <location>
        <begin position="31"/>
        <end position="166"/>
    </location>
</feature>
<organism evidence="2 3">
    <name type="scientific">Chitinimonas prasina</name>
    <dbReference type="NCBI Taxonomy" id="1434937"/>
    <lineage>
        <taxon>Bacteria</taxon>
        <taxon>Pseudomonadati</taxon>
        <taxon>Pseudomonadota</taxon>
        <taxon>Betaproteobacteria</taxon>
        <taxon>Neisseriales</taxon>
        <taxon>Chitinibacteraceae</taxon>
        <taxon>Chitinimonas</taxon>
    </lineage>
</organism>
<comment type="caution">
    <text evidence="2">The sequence shown here is derived from an EMBL/GenBank/DDBJ whole genome shotgun (WGS) entry which is preliminary data.</text>
</comment>
<name>A0ABQ5YLX0_9NEIS</name>
<accession>A0ABQ5YLX0</accession>
<dbReference type="Proteomes" id="UP001156706">
    <property type="component" value="Unassembled WGS sequence"/>
</dbReference>
<keyword evidence="3" id="KW-1185">Reference proteome</keyword>
<evidence type="ECO:0000313" key="3">
    <source>
        <dbReference type="Proteomes" id="UP001156706"/>
    </source>
</evidence>
<reference evidence="3" key="1">
    <citation type="journal article" date="2019" name="Int. J. Syst. Evol. Microbiol.">
        <title>The Global Catalogue of Microorganisms (GCM) 10K type strain sequencing project: providing services to taxonomists for standard genome sequencing and annotation.</title>
        <authorList>
            <consortium name="The Broad Institute Genomics Platform"/>
            <consortium name="The Broad Institute Genome Sequencing Center for Infectious Disease"/>
            <person name="Wu L."/>
            <person name="Ma J."/>
        </authorList>
    </citation>
    <scope>NUCLEOTIDE SEQUENCE [LARGE SCALE GENOMIC DNA]</scope>
    <source>
        <strain evidence="3">NBRC 110044</strain>
    </source>
</reference>
<evidence type="ECO:0000313" key="2">
    <source>
        <dbReference type="EMBL" id="GLR14266.1"/>
    </source>
</evidence>
<dbReference type="EMBL" id="BSOG01000004">
    <property type="protein sequence ID" value="GLR14266.1"/>
    <property type="molecule type" value="Genomic_DNA"/>
</dbReference>
<proteinExistence type="predicted"/>
<dbReference type="RefSeq" id="WP_284197347.1">
    <property type="nucleotide sequence ID" value="NZ_BSOG01000004.1"/>
</dbReference>
<protein>
    <recommendedName>
        <fullName evidence="1">Cyclic di-GMP receptor atypical PilZ domain-containing protein</fullName>
    </recommendedName>
</protein>
<evidence type="ECO:0000259" key="1">
    <source>
        <dbReference type="Pfam" id="PF16823"/>
    </source>
</evidence>
<sequence length="173" mass="19004">MPTTICIQLSAAGAWQAGEPDAASDGVLLLRVLALMEAAPPHLDDEDGPDALRWQALEARVDLTLQLLGQLLARGVPRPPVCSFQLSGETASWSMLAPPPLGEVGTLALYLSSRIPQPLQLPATVTAVEPMADGARVTVTFNRLEPELQDWLDKTIFRRHRREIFERKHSHDE</sequence>
<dbReference type="Pfam" id="PF16823">
    <property type="entry name" value="tPilZ"/>
    <property type="match status" value="1"/>
</dbReference>
<gene>
    <name evidence="2" type="ORF">GCM10007907_30560</name>
</gene>
<dbReference type="InterPro" id="IPR031800">
    <property type="entry name" value="PilZ_atypical"/>
</dbReference>